<accession>A0A8H5HWN4</accession>
<evidence type="ECO:0000256" key="1">
    <source>
        <dbReference type="SAM" id="MobiDB-lite"/>
    </source>
</evidence>
<proteinExistence type="predicted"/>
<evidence type="ECO:0000313" key="3">
    <source>
        <dbReference type="Proteomes" id="UP000518752"/>
    </source>
</evidence>
<dbReference type="OrthoDB" id="5210591at2759"/>
<protein>
    <recommendedName>
        <fullName evidence="4">Aminoglycoside phosphotransferase domain-containing protein</fullName>
    </recommendedName>
</protein>
<keyword evidence="3" id="KW-1185">Reference proteome</keyword>
<sequence length="365" mass="40665">MPAEDEGAVDSDDDDCSEEGSGKAMAITLDVAQRLVDNAFPDDNTTYSLCHTFSMVHSGILYTRGHGSFIIDLSSSHTAFITIADSQALSTTNSIQVIHQLITLIHDHTSLPTPRPILDTSLTLIPHPYILTPPQPFPSSAIITLSKARSQHLLTPNQNAFIDLRVGQILGQLHSRVQNDWYGRPSTTQPTDPSYSWQETFIALLEPLLERAQEAQIDLGVSYEDIHKFLSRAIAFFLFDDVQVPSLVWFTGSEQDIYISFSSLDSVQIVIVLPTFAQSLWGDPLLETLFLPPAPSEAVREGYEASGGEPLLVFGRQKTKRVWYTVFLALVIITERENLEEDDQRTWALETLNRCAKALKDAPCY</sequence>
<comment type="caution">
    <text evidence="2">The sequence shown here is derived from an EMBL/GenBank/DDBJ whole genome shotgun (WGS) entry which is preliminary data.</text>
</comment>
<dbReference type="EMBL" id="JAACJN010000012">
    <property type="protein sequence ID" value="KAF5390942.1"/>
    <property type="molecule type" value="Genomic_DNA"/>
</dbReference>
<dbReference type="AlphaFoldDB" id="A0A8H5HWN4"/>
<dbReference type="Proteomes" id="UP000518752">
    <property type="component" value="Unassembled WGS sequence"/>
</dbReference>
<name>A0A8H5HWN4_9AGAR</name>
<gene>
    <name evidence="2" type="ORF">D9757_003943</name>
</gene>
<feature type="region of interest" description="Disordered" evidence="1">
    <location>
        <begin position="1"/>
        <end position="20"/>
    </location>
</feature>
<evidence type="ECO:0000313" key="2">
    <source>
        <dbReference type="EMBL" id="KAF5390942.1"/>
    </source>
</evidence>
<reference evidence="2 3" key="1">
    <citation type="journal article" date="2020" name="ISME J.">
        <title>Uncovering the hidden diversity of litter-decomposition mechanisms in mushroom-forming fungi.</title>
        <authorList>
            <person name="Floudas D."/>
            <person name="Bentzer J."/>
            <person name="Ahren D."/>
            <person name="Johansson T."/>
            <person name="Persson P."/>
            <person name="Tunlid A."/>
        </authorList>
    </citation>
    <scope>NUCLEOTIDE SEQUENCE [LARGE SCALE GENOMIC DNA]</scope>
    <source>
        <strain evidence="2 3">CBS 406.79</strain>
    </source>
</reference>
<organism evidence="2 3">
    <name type="scientific">Collybiopsis confluens</name>
    <dbReference type="NCBI Taxonomy" id="2823264"/>
    <lineage>
        <taxon>Eukaryota</taxon>
        <taxon>Fungi</taxon>
        <taxon>Dikarya</taxon>
        <taxon>Basidiomycota</taxon>
        <taxon>Agaricomycotina</taxon>
        <taxon>Agaricomycetes</taxon>
        <taxon>Agaricomycetidae</taxon>
        <taxon>Agaricales</taxon>
        <taxon>Marasmiineae</taxon>
        <taxon>Omphalotaceae</taxon>
        <taxon>Collybiopsis</taxon>
    </lineage>
</organism>
<evidence type="ECO:0008006" key="4">
    <source>
        <dbReference type="Google" id="ProtNLM"/>
    </source>
</evidence>
<feature type="compositionally biased region" description="Acidic residues" evidence="1">
    <location>
        <begin position="1"/>
        <end position="18"/>
    </location>
</feature>